<dbReference type="GO" id="GO:0016787">
    <property type="term" value="F:hydrolase activity"/>
    <property type="evidence" value="ECO:0007669"/>
    <property type="project" value="UniProtKB-KW"/>
</dbReference>
<feature type="domain" description="Isochorismatase-like" evidence="3">
    <location>
        <begin position="7"/>
        <end position="178"/>
    </location>
</feature>
<dbReference type="EMBL" id="ADXJ01000530">
    <property type="protein sequence ID" value="EFS00526.1"/>
    <property type="molecule type" value="Genomic_DNA"/>
</dbReference>
<evidence type="ECO:0000313" key="4">
    <source>
        <dbReference type="EMBL" id="EFS00526.1"/>
    </source>
</evidence>
<protein>
    <submittedName>
        <fullName evidence="4">Amidase</fullName>
    </submittedName>
</protein>
<reference evidence="4" key="1">
    <citation type="journal article" date="2010" name="Microbiol. Resour. Announc.">
        <title>Comparative genomics of the bacterial genus Listeria: Genome evolution is characterized by limited gene acquisition and limited gene loss.</title>
        <authorList>
            <person name="den Bakker H.C."/>
            <person name="Cummings C.A."/>
            <person name="Ferreira V."/>
            <person name="Vatta P."/>
            <person name="Orsi R.H."/>
            <person name="Degoricija L."/>
            <person name="Barker M."/>
            <person name="Petrauskene O."/>
            <person name="Furtado M.R."/>
            <person name="Wiedmann M."/>
        </authorList>
    </citation>
    <scope>NUCLEOTIDE SEQUENCE [LARGE SCALE GENOMIC DNA]</scope>
    <source>
        <strain evidence="4">FSL N1-067</strain>
    </source>
</reference>
<accession>E3ZPB6</accession>
<sequence>MIFLKQALLVIDIQNDYFKAGKMELVTPEQALKQINRLETHFSERNEPIIYIQHINYQPNPLFFENGTSGADLHQQLHVNSSSIIVEKQYPNSFFQTTLQETLASLQVEQLVITGMMTHMCVDSTTRAGKELGYHPILISDATATKDLTFDNRTVQAKDVQSSYLAALQNFAKIVSTEEYLK</sequence>
<dbReference type="InterPro" id="IPR050272">
    <property type="entry name" value="Isochorismatase-like_hydrls"/>
</dbReference>
<name>E3ZPB6_LISSE</name>
<dbReference type="InterPro" id="IPR000868">
    <property type="entry name" value="Isochorismatase-like_dom"/>
</dbReference>
<gene>
    <name evidence="4" type="ORF">NT03LS_1296</name>
</gene>
<comment type="caution">
    <text evidence="4">The sequence shown here is derived from an EMBL/GenBank/DDBJ whole genome shotgun (WGS) entry which is preliminary data.</text>
</comment>
<evidence type="ECO:0000256" key="1">
    <source>
        <dbReference type="ARBA" id="ARBA00006336"/>
    </source>
</evidence>
<proteinExistence type="inferred from homology"/>
<dbReference type="CDD" id="cd01014">
    <property type="entry name" value="nicotinamidase_related"/>
    <property type="match status" value="1"/>
</dbReference>
<dbReference type="PANTHER" id="PTHR43540:SF1">
    <property type="entry name" value="ISOCHORISMATASE HYDROLASE"/>
    <property type="match status" value="1"/>
</dbReference>
<keyword evidence="2" id="KW-0378">Hydrolase</keyword>
<dbReference type="Proteomes" id="UP000004302">
    <property type="component" value="Chromosome"/>
</dbReference>
<dbReference type="PATRIC" id="fig|702453.3.peg.1044"/>
<dbReference type="SUPFAM" id="SSF52499">
    <property type="entry name" value="Isochorismatase-like hydrolases"/>
    <property type="match status" value="1"/>
</dbReference>
<dbReference type="Gene3D" id="3.40.50.850">
    <property type="entry name" value="Isochorismatase-like"/>
    <property type="match status" value="1"/>
</dbReference>
<organism evidence="4">
    <name type="scientific">Listeria seeligeri FSL N1-067</name>
    <dbReference type="NCBI Taxonomy" id="702453"/>
    <lineage>
        <taxon>Bacteria</taxon>
        <taxon>Bacillati</taxon>
        <taxon>Bacillota</taxon>
        <taxon>Bacilli</taxon>
        <taxon>Bacillales</taxon>
        <taxon>Listeriaceae</taxon>
        <taxon>Listeria</taxon>
    </lineage>
</organism>
<dbReference type="InterPro" id="IPR036380">
    <property type="entry name" value="Isochorismatase-like_sf"/>
</dbReference>
<dbReference type="Pfam" id="PF00857">
    <property type="entry name" value="Isochorismatase"/>
    <property type="match status" value="1"/>
</dbReference>
<evidence type="ECO:0000256" key="2">
    <source>
        <dbReference type="ARBA" id="ARBA00022801"/>
    </source>
</evidence>
<dbReference type="AlphaFoldDB" id="E3ZPB6"/>
<evidence type="ECO:0000259" key="3">
    <source>
        <dbReference type="Pfam" id="PF00857"/>
    </source>
</evidence>
<comment type="similarity">
    <text evidence="1">Belongs to the isochorismatase family.</text>
</comment>
<dbReference type="PANTHER" id="PTHR43540">
    <property type="entry name" value="PEROXYUREIDOACRYLATE/UREIDOACRYLATE AMIDOHYDROLASE-RELATED"/>
    <property type="match status" value="1"/>
</dbReference>
<dbReference type="HOGENOM" id="CLU_068979_5_1_9"/>